<dbReference type="Proteomes" id="UP000830768">
    <property type="component" value="Chromosome 4"/>
</dbReference>
<evidence type="ECO:0000313" key="2">
    <source>
        <dbReference type="Proteomes" id="UP000830768"/>
    </source>
</evidence>
<gene>
    <name evidence="1" type="ORF">LCI18_005796</name>
</gene>
<accession>A0ACD3Z119</accession>
<organism evidence="1 2">
    <name type="scientific">Fusarium solani subsp. cucurbitae</name>
    <name type="common">Neocosmosporum cucurbitae</name>
    <dbReference type="NCBI Taxonomy" id="2747967"/>
    <lineage>
        <taxon>Eukaryota</taxon>
        <taxon>Fungi</taxon>
        <taxon>Dikarya</taxon>
        <taxon>Ascomycota</taxon>
        <taxon>Pezizomycotina</taxon>
        <taxon>Sordariomycetes</taxon>
        <taxon>Hypocreomycetidae</taxon>
        <taxon>Hypocreales</taxon>
        <taxon>Nectriaceae</taxon>
        <taxon>Fusarium</taxon>
        <taxon>Fusarium solani species complex</taxon>
    </lineage>
</organism>
<name>A0ACD3Z119_FUSSC</name>
<keyword evidence="2" id="KW-1185">Reference proteome</keyword>
<reference evidence="1" key="1">
    <citation type="submission" date="2021-11" db="EMBL/GenBank/DDBJ databases">
        <title>Fusarium solani-melongenae Genome sequencing and assembly.</title>
        <authorList>
            <person name="Xie S."/>
            <person name="Huang L."/>
            <person name="Zhang X."/>
        </authorList>
    </citation>
    <scope>NUCLEOTIDE SEQUENCE</scope>
    <source>
        <strain evidence="1">CRI 24-3</strain>
    </source>
</reference>
<protein>
    <submittedName>
        <fullName evidence="1">Uncharacterized protein</fullName>
    </submittedName>
</protein>
<proteinExistence type="predicted"/>
<dbReference type="EMBL" id="CP090033">
    <property type="protein sequence ID" value="UPK94861.1"/>
    <property type="molecule type" value="Genomic_DNA"/>
</dbReference>
<sequence length="174" mass="19966">MAGFPMPNRGYKYTLDRSMVRYALRHGNTICKYPRRVFTQGFVPPWSMVFYSTRHPLCRMAIVLQAHRYKQKPLGHQLSDAGIRYVRLCPTSLPPHPRLTTHEACSPVAAKTRQKLRHAAAILHDTLTRHALISSKTRTQNARASLDLGRRLHLTPVQANEMAFSRFLAHDGRR</sequence>
<evidence type="ECO:0000313" key="1">
    <source>
        <dbReference type="EMBL" id="UPK94861.1"/>
    </source>
</evidence>